<protein>
    <recommendedName>
        <fullName evidence="7 17">3-dehydroquinate synthase</fullName>
        <shortName evidence="17">DHQS</shortName>
        <ecNumber evidence="6 17">4.2.3.4</ecNumber>
    </recommendedName>
</protein>
<dbReference type="GO" id="GO:0046872">
    <property type="term" value="F:metal ion binding"/>
    <property type="evidence" value="ECO:0007669"/>
    <property type="project" value="UniProtKB-KW"/>
</dbReference>
<sequence length="358" mass="38950">MKLTVTLPTHSYDLTIETGALDKIGTWVRSLWQPQRVAIITDETVNKLYGAAVEKELQAAGFETSLIAVAAGEQSKSLEIAQLLYDFLAEQQLTRSDGLIALGGGVVGDLAGFVASTYMRGIHFLQVPTTLLAQVDSSIGGKTAVNTKKAKNLVGTFAQPDGVLIDPNTLKTLEPRRVREGIAEIVKSAAIADVELWHRLSSLENEQDLVAHAEEIITACCKIKRDVVEEDELDLGLRLILNFGHTIGHALENTAGYGVIAHGEGVSLGMIQITQVAEQQGLSPLGTTQELVTMLEKFHLPVTTDRWSEERLYQAITHDKKTRGGQIKIIVLEKIGQAKIVSLPTEEIRAFLNREGGI</sequence>
<evidence type="ECO:0000256" key="14">
    <source>
        <dbReference type="ARBA" id="ARBA00023141"/>
    </source>
</evidence>
<dbReference type="AlphaFoldDB" id="A0A1Q1FU55"/>
<evidence type="ECO:0000256" key="4">
    <source>
        <dbReference type="ARBA" id="ARBA00004661"/>
    </source>
</evidence>
<dbReference type="EMBL" id="CP119528">
    <property type="protein sequence ID" value="WER44140.1"/>
    <property type="molecule type" value="Genomic_DNA"/>
</dbReference>
<evidence type="ECO:0000256" key="12">
    <source>
        <dbReference type="ARBA" id="ARBA00022833"/>
    </source>
</evidence>
<dbReference type="PANTHER" id="PTHR43622:SF7">
    <property type="entry name" value="3-DEHYDROQUINATE SYNTHASE, CHLOROPLASTIC"/>
    <property type="match status" value="1"/>
</dbReference>
<comment type="similarity">
    <text evidence="5 17">Belongs to the sugar phosphate cyclases superfamily. Dehydroquinate synthase family.</text>
</comment>
<reference evidence="23 28" key="4">
    <citation type="submission" date="2023-02" db="EMBL/GenBank/DDBJ databases">
        <title>Results of the 2020 Genomic Proficiency Test for the network of European Union Reference Laboratory for Antimicrobial Resistance assessing whole genome sequencing capacities.</title>
        <authorList>
            <person name="Hoffmann M."/>
            <person name="Luo Y."/>
            <person name="Sorensen L.H."/>
            <person name="Pedersen S.K."/>
            <person name="Hendriksen R.S."/>
        </authorList>
    </citation>
    <scope>NUCLEOTIDE SEQUENCE [LARGE SCALE GENOMIC DNA]</scope>
    <source>
        <strain evidence="23 28">GENOMIC22-006</strain>
    </source>
</reference>
<gene>
    <name evidence="17 22" type="primary">aroB</name>
    <name evidence="20" type="ORF">DAI13_07895</name>
    <name evidence="21" type="ORF">H9Q64_03125</name>
    <name evidence="22" type="ORF">NCTC13379_02262</name>
    <name evidence="24" type="ORF">P0083_07700</name>
    <name evidence="23" type="ORF">P0D81_09285</name>
</gene>
<evidence type="ECO:0000256" key="7">
    <source>
        <dbReference type="ARBA" id="ARBA00017684"/>
    </source>
</evidence>
<organism evidence="21 27">
    <name type="scientific">Enterococcus faecalis</name>
    <name type="common">Streptococcus faecalis</name>
    <dbReference type="NCBI Taxonomy" id="1351"/>
    <lineage>
        <taxon>Bacteria</taxon>
        <taxon>Bacillati</taxon>
        <taxon>Bacillota</taxon>
        <taxon>Bacilli</taxon>
        <taxon>Lactobacillales</taxon>
        <taxon>Enterococcaceae</taxon>
        <taxon>Enterococcus</taxon>
    </lineage>
</organism>
<evidence type="ECO:0000256" key="2">
    <source>
        <dbReference type="ARBA" id="ARBA00001911"/>
    </source>
</evidence>
<evidence type="ECO:0000259" key="18">
    <source>
        <dbReference type="Pfam" id="PF01761"/>
    </source>
</evidence>
<dbReference type="InterPro" id="IPR030963">
    <property type="entry name" value="DHQ_synth_fam"/>
</dbReference>
<evidence type="ECO:0000313" key="22">
    <source>
        <dbReference type="EMBL" id="STP66741.1"/>
    </source>
</evidence>
<reference evidence="22 26" key="2">
    <citation type="submission" date="2018-06" db="EMBL/GenBank/DDBJ databases">
        <authorList>
            <consortium name="Pathogen Informatics"/>
            <person name="Doyle S."/>
        </authorList>
    </citation>
    <scope>NUCLEOTIDE SEQUENCE [LARGE SCALE GENOMIC DNA]</scope>
    <source>
        <strain evidence="22 26">NCTC13379</strain>
    </source>
</reference>
<feature type="binding site" evidence="17">
    <location>
        <begin position="169"/>
        <end position="172"/>
    </location>
    <ligand>
        <name>NAD(+)</name>
        <dbReference type="ChEBI" id="CHEBI:57540"/>
    </ligand>
</feature>
<evidence type="ECO:0000256" key="15">
    <source>
        <dbReference type="ARBA" id="ARBA00023239"/>
    </source>
</evidence>
<dbReference type="PANTHER" id="PTHR43622">
    <property type="entry name" value="3-DEHYDROQUINATE SYNTHASE"/>
    <property type="match status" value="1"/>
</dbReference>
<dbReference type="EMBL" id="CP119159">
    <property type="protein sequence ID" value="WEH21271.1"/>
    <property type="molecule type" value="Genomic_DNA"/>
</dbReference>
<keyword evidence="14 17" id="KW-0057">Aromatic amino acid biosynthesis</keyword>
<feature type="binding site" evidence="17">
    <location>
        <begin position="129"/>
        <end position="130"/>
    </location>
    <ligand>
        <name>NAD(+)</name>
        <dbReference type="ChEBI" id="CHEBI:57540"/>
    </ligand>
</feature>
<evidence type="ECO:0000256" key="13">
    <source>
        <dbReference type="ARBA" id="ARBA00023027"/>
    </source>
</evidence>
<dbReference type="UniPathway" id="UPA00053">
    <property type="reaction ID" value="UER00085"/>
</dbReference>
<dbReference type="EC" id="4.2.3.4" evidence="6 17"/>
<dbReference type="GO" id="GO:0009423">
    <property type="term" value="P:chorismate biosynthetic process"/>
    <property type="evidence" value="ECO:0007669"/>
    <property type="project" value="UniProtKB-UniRule"/>
</dbReference>
<keyword evidence="8 17" id="KW-0963">Cytoplasm</keyword>
<dbReference type="GO" id="GO:0005737">
    <property type="term" value="C:cytoplasm"/>
    <property type="evidence" value="ECO:0007669"/>
    <property type="project" value="UniProtKB-SubCell"/>
</dbReference>
<dbReference type="SUPFAM" id="SSF56796">
    <property type="entry name" value="Dehydroquinate synthase-like"/>
    <property type="match status" value="1"/>
</dbReference>
<feature type="binding site" evidence="17">
    <location>
        <begin position="105"/>
        <end position="109"/>
    </location>
    <ligand>
        <name>NAD(+)</name>
        <dbReference type="ChEBI" id="CHEBI:57540"/>
    </ligand>
</feature>
<dbReference type="InterPro" id="IPR050071">
    <property type="entry name" value="Dehydroquinate_synthase"/>
</dbReference>
<evidence type="ECO:0000256" key="9">
    <source>
        <dbReference type="ARBA" id="ARBA00022605"/>
    </source>
</evidence>
<dbReference type="CDD" id="cd08195">
    <property type="entry name" value="DHQS"/>
    <property type="match status" value="1"/>
</dbReference>
<feature type="domain" description="3-dehydroquinate synthase C-terminal" evidence="19">
    <location>
        <begin position="181"/>
        <end position="322"/>
    </location>
</feature>
<evidence type="ECO:0000256" key="6">
    <source>
        <dbReference type="ARBA" id="ARBA00013031"/>
    </source>
</evidence>
<dbReference type="RefSeq" id="WP_002382321.1">
    <property type="nucleotide sequence ID" value="NZ_AP031218.1"/>
</dbReference>
<dbReference type="InterPro" id="IPR056179">
    <property type="entry name" value="DHQS_C"/>
</dbReference>
<evidence type="ECO:0000313" key="25">
    <source>
        <dbReference type="Proteomes" id="UP000244140"/>
    </source>
</evidence>
<evidence type="ECO:0000313" key="24">
    <source>
        <dbReference type="EMBL" id="WER44140.1"/>
    </source>
</evidence>
<dbReference type="GO" id="GO:0009073">
    <property type="term" value="P:aromatic amino acid family biosynthetic process"/>
    <property type="evidence" value="ECO:0007669"/>
    <property type="project" value="UniProtKB-KW"/>
</dbReference>
<dbReference type="Proteomes" id="UP000244140">
    <property type="component" value="Unassembled WGS sequence"/>
</dbReference>
<dbReference type="EMBL" id="UGIX01000001">
    <property type="protein sequence ID" value="STP66741.1"/>
    <property type="molecule type" value="Genomic_DNA"/>
</dbReference>
<reference evidence="20 25" key="1">
    <citation type="submission" date="2018-04" db="EMBL/GenBank/DDBJ databases">
        <authorList>
            <person name="Van Tyne D."/>
        </authorList>
    </citation>
    <scope>NUCLEOTIDE SEQUENCE [LARGE SCALE GENOMIC DNA]</scope>
    <source>
        <strain evidence="20 25">B2535</strain>
    </source>
</reference>
<evidence type="ECO:0000256" key="17">
    <source>
        <dbReference type="HAMAP-Rule" id="MF_00110"/>
    </source>
</evidence>
<evidence type="ECO:0000313" key="29">
    <source>
        <dbReference type="Proteomes" id="UP001222182"/>
    </source>
</evidence>
<keyword evidence="11 17" id="KW-0547">Nucleotide-binding</keyword>
<keyword evidence="16 17" id="KW-0170">Cobalt</keyword>
<evidence type="ECO:0000256" key="10">
    <source>
        <dbReference type="ARBA" id="ARBA00022723"/>
    </source>
</evidence>
<feature type="domain" description="3-dehydroquinate synthase N-terminal" evidence="18">
    <location>
        <begin position="67"/>
        <end position="179"/>
    </location>
</feature>
<evidence type="ECO:0000256" key="8">
    <source>
        <dbReference type="ARBA" id="ARBA00022490"/>
    </source>
</evidence>
<comment type="catalytic activity">
    <reaction evidence="1 17">
        <text>7-phospho-2-dehydro-3-deoxy-D-arabino-heptonate = 3-dehydroquinate + phosphate</text>
        <dbReference type="Rhea" id="RHEA:21968"/>
        <dbReference type="ChEBI" id="CHEBI:32364"/>
        <dbReference type="ChEBI" id="CHEBI:43474"/>
        <dbReference type="ChEBI" id="CHEBI:58394"/>
        <dbReference type="EC" id="4.2.3.4"/>
    </reaction>
</comment>
<evidence type="ECO:0000256" key="11">
    <source>
        <dbReference type="ARBA" id="ARBA00022741"/>
    </source>
</evidence>
<comment type="pathway">
    <text evidence="4 17">Metabolic intermediate biosynthesis; chorismate biosynthesis; chorismate from D-erythrose 4-phosphate and phosphoenolpyruvate: step 2/7.</text>
</comment>
<dbReference type="Proteomes" id="UP001222182">
    <property type="component" value="Chromosome"/>
</dbReference>
<accession>A0A1Q1FU55</accession>
<dbReference type="Pfam" id="PF24621">
    <property type="entry name" value="DHQS_C"/>
    <property type="match status" value="1"/>
</dbReference>
<reference evidence="21 27" key="3">
    <citation type="submission" date="2020-08" db="EMBL/GenBank/DDBJ databases">
        <title>Enterococcus faecalis SF28073 genome assembly.</title>
        <authorList>
            <person name="Duerkop B.A."/>
            <person name="Johnson C.N."/>
        </authorList>
    </citation>
    <scope>NUCLEOTIDE SEQUENCE [LARGE SCALE GENOMIC DNA]</scope>
    <source>
        <strain evidence="21 27">SF28073</strain>
    </source>
</reference>
<reference evidence="24 29" key="5">
    <citation type="submission" date="2023-03" db="EMBL/GenBank/DDBJ databases">
        <title>Complete genome sequence of an Enterococcus faecalis urinary isolate.</title>
        <authorList>
            <person name="Brauer A.L."/>
            <person name="Armbruster C.E."/>
        </authorList>
    </citation>
    <scope>NUCLEOTIDE SEQUENCE [LARGE SCALE GENOMIC DNA]</scope>
    <source>
        <strain evidence="24 29">3143</strain>
    </source>
</reference>
<comment type="caution">
    <text evidence="17">Lacks conserved residue(s) required for the propagation of feature annotation.</text>
</comment>
<evidence type="ECO:0000313" key="20">
    <source>
        <dbReference type="EMBL" id="PTN77672.1"/>
    </source>
</evidence>
<evidence type="ECO:0000313" key="26">
    <source>
        <dbReference type="Proteomes" id="UP000254396"/>
    </source>
</evidence>
<keyword evidence="12 17" id="KW-0862">Zinc</keyword>
<proteinExistence type="inferred from homology"/>
<dbReference type="SMR" id="A0A1Q1FU55"/>
<dbReference type="FunFam" id="3.40.50.1970:FF:000001">
    <property type="entry name" value="3-dehydroquinate synthase"/>
    <property type="match status" value="1"/>
</dbReference>
<feature type="binding site" evidence="17">
    <location>
        <position position="151"/>
    </location>
    <ligand>
        <name>NAD(+)</name>
        <dbReference type="ChEBI" id="CHEBI:57540"/>
    </ligand>
</feature>
<dbReference type="GO" id="GO:0000166">
    <property type="term" value="F:nucleotide binding"/>
    <property type="evidence" value="ECO:0007669"/>
    <property type="project" value="UniProtKB-KW"/>
</dbReference>
<evidence type="ECO:0000256" key="1">
    <source>
        <dbReference type="ARBA" id="ARBA00001393"/>
    </source>
</evidence>
<comment type="cofactor">
    <cofactor evidence="2 17">
        <name>NAD(+)</name>
        <dbReference type="ChEBI" id="CHEBI:57540"/>
    </cofactor>
</comment>
<evidence type="ECO:0000313" key="28">
    <source>
        <dbReference type="Proteomes" id="UP001221642"/>
    </source>
</evidence>
<dbReference type="Gene3D" id="1.20.1090.10">
    <property type="entry name" value="Dehydroquinate synthase-like - alpha domain"/>
    <property type="match status" value="1"/>
</dbReference>
<evidence type="ECO:0000313" key="27">
    <source>
        <dbReference type="Proteomes" id="UP000516122"/>
    </source>
</evidence>
<comment type="function">
    <text evidence="17">Catalyzes the conversion of 3-deoxy-D-arabino-heptulosonate 7-phosphate (DAHP) to dehydroquinate (DHQ).</text>
</comment>
<dbReference type="EMBL" id="PZZH01000001">
    <property type="protein sequence ID" value="PTN77672.1"/>
    <property type="molecule type" value="Genomic_DNA"/>
</dbReference>
<dbReference type="Proteomes" id="UP000254396">
    <property type="component" value="Unassembled WGS sequence"/>
</dbReference>
<comment type="cofactor">
    <cofactor evidence="17">
        <name>Co(2+)</name>
        <dbReference type="ChEBI" id="CHEBI:48828"/>
    </cofactor>
    <cofactor evidence="17">
        <name>Zn(2+)</name>
        <dbReference type="ChEBI" id="CHEBI:29105"/>
    </cofactor>
    <text evidence="17">Binds 1 divalent metal cation per subunit. Can use either Co(2+) or Zn(2+).</text>
</comment>
<keyword evidence="9 17" id="KW-0028">Amino-acid biosynthesis</keyword>
<dbReference type="HAMAP" id="MF_00110">
    <property type="entry name" value="DHQ_synthase"/>
    <property type="match status" value="1"/>
</dbReference>
<evidence type="ECO:0000256" key="5">
    <source>
        <dbReference type="ARBA" id="ARBA00005412"/>
    </source>
</evidence>
<dbReference type="NCBIfam" id="TIGR01357">
    <property type="entry name" value="aroB"/>
    <property type="match status" value="1"/>
</dbReference>
<keyword evidence="15 17" id="KW-0456">Lyase</keyword>
<evidence type="ECO:0000313" key="23">
    <source>
        <dbReference type="EMBL" id="WEH21271.1"/>
    </source>
</evidence>
<dbReference type="Gene3D" id="3.40.50.1970">
    <property type="match status" value="1"/>
</dbReference>
<dbReference type="GO" id="GO:0003856">
    <property type="term" value="F:3-dehydroquinate synthase activity"/>
    <property type="evidence" value="ECO:0007669"/>
    <property type="project" value="UniProtKB-UniRule"/>
</dbReference>
<evidence type="ECO:0000313" key="21">
    <source>
        <dbReference type="EMBL" id="QNP38311.1"/>
    </source>
</evidence>
<feature type="binding site" evidence="17">
    <location>
        <position position="184"/>
    </location>
    <ligand>
        <name>Zn(2+)</name>
        <dbReference type="ChEBI" id="CHEBI:29105"/>
    </ligand>
</feature>
<dbReference type="EMBL" id="CP060804">
    <property type="protein sequence ID" value="QNP38311.1"/>
    <property type="molecule type" value="Genomic_DNA"/>
</dbReference>
<dbReference type="InterPro" id="IPR030960">
    <property type="entry name" value="DHQS/DOIS_N"/>
</dbReference>
<keyword evidence="10 17" id="KW-0479">Metal-binding</keyword>
<name>A0A1Q1FU55_ENTFL</name>
<keyword evidence="13 17" id="KW-0520">NAD</keyword>
<dbReference type="Proteomes" id="UP000516122">
    <property type="component" value="Chromosome"/>
</dbReference>
<dbReference type="InterPro" id="IPR016037">
    <property type="entry name" value="DHQ_synth_AroB"/>
</dbReference>
<comment type="subcellular location">
    <subcellularLocation>
        <location evidence="3 17">Cytoplasm</location>
    </subcellularLocation>
</comment>
<feature type="binding site" evidence="17">
    <location>
        <position position="262"/>
    </location>
    <ligand>
        <name>Zn(2+)</name>
        <dbReference type="ChEBI" id="CHEBI:29105"/>
    </ligand>
</feature>
<dbReference type="GO" id="GO:0008652">
    <property type="term" value="P:amino acid biosynthetic process"/>
    <property type="evidence" value="ECO:0007669"/>
    <property type="project" value="UniProtKB-KW"/>
</dbReference>
<evidence type="ECO:0000256" key="16">
    <source>
        <dbReference type="ARBA" id="ARBA00023285"/>
    </source>
</evidence>
<dbReference type="PIRSF" id="PIRSF001455">
    <property type="entry name" value="DHQ_synth"/>
    <property type="match status" value="1"/>
</dbReference>
<feature type="binding site" evidence="17">
    <location>
        <position position="245"/>
    </location>
    <ligand>
        <name>Zn(2+)</name>
        <dbReference type="ChEBI" id="CHEBI:29105"/>
    </ligand>
</feature>
<evidence type="ECO:0000256" key="3">
    <source>
        <dbReference type="ARBA" id="ARBA00004496"/>
    </source>
</evidence>
<dbReference type="Proteomes" id="UP001221642">
    <property type="component" value="Chromosome"/>
</dbReference>
<dbReference type="Pfam" id="PF01761">
    <property type="entry name" value="DHQ_synthase"/>
    <property type="match status" value="1"/>
</dbReference>
<feature type="binding site" evidence="17">
    <location>
        <position position="142"/>
    </location>
    <ligand>
        <name>NAD(+)</name>
        <dbReference type="ChEBI" id="CHEBI:57540"/>
    </ligand>
</feature>
<evidence type="ECO:0000259" key="19">
    <source>
        <dbReference type="Pfam" id="PF24621"/>
    </source>
</evidence>